<accession>A0A9W6TLP2</accession>
<dbReference type="Proteomes" id="UP001165121">
    <property type="component" value="Unassembled WGS sequence"/>
</dbReference>
<evidence type="ECO:0000259" key="1">
    <source>
        <dbReference type="Pfam" id="PF05699"/>
    </source>
</evidence>
<protein>
    <submittedName>
        <fullName evidence="2">Unnamed protein product</fullName>
    </submittedName>
</protein>
<dbReference type="OrthoDB" id="122072at2759"/>
<dbReference type="Pfam" id="PF05699">
    <property type="entry name" value="Dimer_Tnp_hAT"/>
    <property type="match status" value="1"/>
</dbReference>
<dbReference type="InterPro" id="IPR008906">
    <property type="entry name" value="HATC_C_dom"/>
</dbReference>
<proteinExistence type="predicted"/>
<reference evidence="2" key="1">
    <citation type="submission" date="2023-04" db="EMBL/GenBank/DDBJ databases">
        <title>Phytophthora fragariaefolia NBRC 109709.</title>
        <authorList>
            <person name="Ichikawa N."/>
            <person name="Sato H."/>
            <person name="Tonouchi N."/>
        </authorList>
    </citation>
    <scope>NUCLEOTIDE SEQUENCE</scope>
    <source>
        <strain evidence="2">NBRC 109709</strain>
    </source>
</reference>
<name>A0A9W6TLP2_9STRA</name>
<comment type="caution">
    <text evidence="2">The sequence shown here is derived from an EMBL/GenBank/DDBJ whole genome shotgun (WGS) entry which is preliminary data.</text>
</comment>
<dbReference type="AlphaFoldDB" id="A0A9W6TLP2"/>
<keyword evidence="3" id="KW-1185">Reference proteome</keyword>
<dbReference type="PANTHER" id="PTHR47611">
    <property type="entry name" value="HAT DIMERISATION DOMAIN, C-TERMINAL"/>
    <property type="match status" value="1"/>
</dbReference>
<dbReference type="EMBL" id="BSXT01000068">
    <property type="protein sequence ID" value="GMF16561.1"/>
    <property type="molecule type" value="Genomic_DNA"/>
</dbReference>
<dbReference type="SUPFAM" id="SSF53098">
    <property type="entry name" value="Ribonuclease H-like"/>
    <property type="match status" value="1"/>
</dbReference>
<sequence>MSLLQPLADLKRSCQAEGPTQVENLMKLYSIRLNDLDLEKAVRHYLSTPKKPIWIQPNELTPLATTTRRLLQQALDKRFFIRYCDDANIAETSFVFEMKQKLHPVYKSPRHNLNTVILQVCQQRGYNGLTACAKREKVHQRIRDQLRNLLERVADPHDMHDPTPSLAPVYYDELEEMFAPRSTRPQAQPTNHFQRRLDEEIDRWMNDPIEPARSSNNKPESVLSFWERIERRGDYRLLPKAVKVLFAIPMSSCQIERDFSVSGSMVTTQRTSLSQQNIDMCSFLNRNREFIDLLQCEQIPRGQHRLHTPSCFSFPLDADPDIYMDMDGIMDDMMANFVSSASLYEEQKEEF</sequence>
<evidence type="ECO:0000313" key="2">
    <source>
        <dbReference type="EMBL" id="GMF16561.1"/>
    </source>
</evidence>
<dbReference type="InterPro" id="IPR012337">
    <property type="entry name" value="RNaseH-like_sf"/>
</dbReference>
<gene>
    <name evidence="2" type="ORF">Pfra01_000085700</name>
</gene>
<organism evidence="2 3">
    <name type="scientific">Phytophthora fragariaefolia</name>
    <dbReference type="NCBI Taxonomy" id="1490495"/>
    <lineage>
        <taxon>Eukaryota</taxon>
        <taxon>Sar</taxon>
        <taxon>Stramenopiles</taxon>
        <taxon>Oomycota</taxon>
        <taxon>Peronosporomycetes</taxon>
        <taxon>Peronosporales</taxon>
        <taxon>Peronosporaceae</taxon>
        <taxon>Phytophthora</taxon>
    </lineage>
</organism>
<feature type="domain" description="HAT C-terminal dimerisation" evidence="1">
    <location>
        <begin position="200"/>
        <end position="287"/>
    </location>
</feature>
<evidence type="ECO:0000313" key="3">
    <source>
        <dbReference type="Proteomes" id="UP001165121"/>
    </source>
</evidence>
<dbReference type="PANTHER" id="PTHR47611:SF1">
    <property type="entry name" value="CCHC-TYPE DOMAIN-CONTAINING PROTEIN"/>
    <property type="match status" value="1"/>
</dbReference>
<dbReference type="GO" id="GO:0046983">
    <property type="term" value="F:protein dimerization activity"/>
    <property type="evidence" value="ECO:0007669"/>
    <property type="project" value="InterPro"/>
</dbReference>